<feature type="region of interest" description="Disordered" evidence="1">
    <location>
        <begin position="105"/>
        <end position="166"/>
    </location>
</feature>
<evidence type="ECO:0000313" key="2">
    <source>
        <dbReference type="EMBL" id="KDQ63694.1"/>
    </source>
</evidence>
<feature type="compositionally biased region" description="Basic and acidic residues" evidence="1">
    <location>
        <begin position="267"/>
        <end position="290"/>
    </location>
</feature>
<dbReference type="AlphaFoldDB" id="A0A067Q9Q4"/>
<feature type="compositionally biased region" description="Basic residues" evidence="1">
    <location>
        <begin position="187"/>
        <end position="210"/>
    </location>
</feature>
<accession>A0A067Q9Q4</accession>
<feature type="compositionally biased region" description="Polar residues" evidence="1">
    <location>
        <begin position="298"/>
        <end position="329"/>
    </location>
</feature>
<feature type="compositionally biased region" description="Polar residues" evidence="1">
    <location>
        <begin position="46"/>
        <end position="67"/>
    </location>
</feature>
<feature type="region of interest" description="Disordered" evidence="1">
    <location>
        <begin position="180"/>
        <end position="217"/>
    </location>
</feature>
<gene>
    <name evidence="2" type="ORF">JAAARDRAFT_387716</name>
</gene>
<feature type="compositionally biased region" description="Low complexity" evidence="1">
    <location>
        <begin position="105"/>
        <end position="119"/>
    </location>
</feature>
<keyword evidence="3" id="KW-1185">Reference proteome</keyword>
<protein>
    <submittedName>
        <fullName evidence="2">Uncharacterized protein</fullName>
    </submittedName>
</protein>
<organism evidence="2 3">
    <name type="scientific">Jaapia argillacea MUCL 33604</name>
    <dbReference type="NCBI Taxonomy" id="933084"/>
    <lineage>
        <taxon>Eukaryota</taxon>
        <taxon>Fungi</taxon>
        <taxon>Dikarya</taxon>
        <taxon>Basidiomycota</taxon>
        <taxon>Agaricomycotina</taxon>
        <taxon>Agaricomycetes</taxon>
        <taxon>Agaricomycetidae</taxon>
        <taxon>Jaapiales</taxon>
        <taxon>Jaapiaceae</taxon>
        <taxon>Jaapia</taxon>
    </lineage>
</organism>
<feature type="compositionally biased region" description="Acidic residues" evidence="1">
    <location>
        <begin position="252"/>
        <end position="266"/>
    </location>
</feature>
<dbReference type="HOGENOM" id="CLU_750199_0_0_1"/>
<reference evidence="3" key="1">
    <citation type="journal article" date="2014" name="Proc. Natl. Acad. Sci. U.S.A.">
        <title>Extensive sampling of basidiomycete genomes demonstrates inadequacy of the white-rot/brown-rot paradigm for wood decay fungi.</title>
        <authorList>
            <person name="Riley R."/>
            <person name="Salamov A.A."/>
            <person name="Brown D.W."/>
            <person name="Nagy L.G."/>
            <person name="Floudas D."/>
            <person name="Held B.W."/>
            <person name="Levasseur A."/>
            <person name="Lombard V."/>
            <person name="Morin E."/>
            <person name="Otillar R."/>
            <person name="Lindquist E.A."/>
            <person name="Sun H."/>
            <person name="LaButti K.M."/>
            <person name="Schmutz J."/>
            <person name="Jabbour D."/>
            <person name="Luo H."/>
            <person name="Baker S.E."/>
            <person name="Pisabarro A.G."/>
            <person name="Walton J.D."/>
            <person name="Blanchette R.A."/>
            <person name="Henrissat B."/>
            <person name="Martin F."/>
            <person name="Cullen D."/>
            <person name="Hibbett D.S."/>
            <person name="Grigoriev I.V."/>
        </authorList>
    </citation>
    <scope>NUCLEOTIDE SEQUENCE [LARGE SCALE GENOMIC DNA]</scope>
    <source>
        <strain evidence="3">MUCL 33604</strain>
    </source>
</reference>
<evidence type="ECO:0000313" key="3">
    <source>
        <dbReference type="Proteomes" id="UP000027265"/>
    </source>
</evidence>
<dbReference type="EMBL" id="KL197710">
    <property type="protein sequence ID" value="KDQ63694.1"/>
    <property type="molecule type" value="Genomic_DNA"/>
</dbReference>
<sequence>MAGQHPRSRIDGPQPSHAPTAPSHSYKIYPISTSPKSSHSRSNSPTRQLLSPASVTDATMASQTLSARQREKQRQGGHNITLPAISLPPPDYASTSSLCLFADHSTPSASASHLAPLSTQPSLASTPLRSPLLSQAPPGSPPSSFPSRIESTSTCRLSPPSQSTPTQSILLTVNSNVNTSPFLQHQKSQKNRRRPGSRSSRRPRSRHASRPHTPNVSTYVCKALPYDAGFRPGVYVEYDDRKGTGRDHVEDDREESGEEEEEEEGEETRSRAEPRARERVNQGEKREKTGLFRKMRSIFSSASGNLPSKTHDPQSPSTPVFSLSFTSPAERSPEKRVLVSKSRRMALVRSLSWRVKSKDLVAGVGEGGR</sequence>
<dbReference type="InParanoid" id="A0A067Q9Q4"/>
<feature type="region of interest" description="Disordered" evidence="1">
    <location>
        <begin position="237"/>
        <end position="341"/>
    </location>
</feature>
<feature type="compositionally biased region" description="Low complexity" evidence="1">
    <location>
        <begin position="30"/>
        <end position="45"/>
    </location>
</feature>
<name>A0A067Q9Q4_9AGAM</name>
<dbReference type="Proteomes" id="UP000027265">
    <property type="component" value="Unassembled WGS sequence"/>
</dbReference>
<feature type="compositionally biased region" description="Basic and acidic residues" evidence="1">
    <location>
        <begin position="238"/>
        <end position="251"/>
    </location>
</feature>
<evidence type="ECO:0000256" key="1">
    <source>
        <dbReference type="SAM" id="MobiDB-lite"/>
    </source>
</evidence>
<feature type="region of interest" description="Disordered" evidence="1">
    <location>
        <begin position="1"/>
        <end position="89"/>
    </location>
</feature>
<proteinExistence type="predicted"/>